<dbReference type="Proteomes" id="UP000011700">
    <property type="component" value="Unassembled WGS sequence"/>
</dbReference>
<dbReference type="PANTHER" id="PTHR13610:SF11">
    <property type="entry name" value="METHYLTRANSFERASE DOMAIN-CONTAINING PROTEIN"/>
    <property type="match status" value="1"/>
</dbReference>
<dbReference type="OrthoDB" id="281208at2"/>
<dbReference type="GO" id="GO:0032259">
    <property type="term" value="P:methylation"/>
    <property type="evidence" value="ECO:0007669"/>
    <property type="project" value="UniProtKB-KW"/>
</dbReference>
<dbReference type="eggNOG" id="COG2890">
    <property type="taxonomic scope" value="Bacteria"/>
</dbReference>
<feature type="chain" id="PRO_5004028099" evidence="5">
    <location>
        <begin position="27"/>
        <end position="264"/>
    </location>
</feature>
<feature type="signal peptide" evidence="5">
    <location>
        <begin position="1"/>
        <end position="26"/>
    </location>
</feature>
<evidence type="ECO:0000256" key="3">
    <source>
        <dbReference type="ARBA" id="ARBA00022691"/>
    </source>
</evidence>
<keyword evidence="1 6" id="KW-0489">Methyltransferase</keyword>
<evidence type="ECO:0000313" key="7">
    <source>
        <dbReference type="Proteomes" id="UP000011700"/>
    </source>
</evidence>
<dbReference type="AlphaFoldDB" id="M2VF79"/>
<evidence type="ECO:0000256" key="4">
    <source>
        <dbReference type="SAM" id="MobiDB-lite"/>
    </source>
</evidence>
<organism evidence="6 7">
    <name type="scientific">Stutzerimonas stutzeri NF13</name>
    <dbReference type="NCBI Taxonomy" id="1212548"/>
    <lineage>
        <taxon>Bacteria</taxon>
        <taxon>Pseudomonadati</taxon>
        <taxon>Pseudomonadota</taxon>
        <taxon>Gammaproteobacteria</taxon>
        <taxon>Pseudomonadales</taxon>
        <taxon>Pseudomonadaceae</taxon>
        <taxon>Stutzerimonas</taxon>
    </lineage>
</organism>
<dbReference type="PATRIC" id="fig|1212548.4.peg.3576"/>
<keyword evidence="2 6" id="KW-0808">Transferase</keyword>
<comment type="caution">
    <text evidence="6">The sequence shown here is derived from an EMBL/GenBank/DDBJ whole genome shotgun (WGS) entry which is preliminary data.</text>
</comment>
<feature type="region of interest" description="Disordered" evidence="4">
    <location>
        <begin position="245"/>
        <end position="264"/>
    </location>
</feature>
<dbReference type="GO" id="GO:0016279">
    <property type="term" value="F:protein-lysine N-methyltransferase activity"/>
    <property type="evidence" value="ECO:0007669"/>
    <property type="project" value="InterPro"/>
</dbReference>
<reference evidence="6 7" key="1">
    <citation type="journal article" date="2013" name="Genome Announc.">
        <title>Draft Genome of Pseudomonas stutzeri Strain NF13, a Nitrogen Fixer Isolated from the Galapagos Rift Hydrothermal Vent.</title>
        <authorList>
            <person name="Pena A."/>
            <person name="Busquets A."/>
            <person name="Gomila M."/>
            <person name="Mayol J."/>
            <person name="Bosch R."/>
            <person name="Nogales B."/>
            <person name="Garcia-Valdes E."/>
            <person name="Bennasar A."/>
            <person name="Lalucat J."/>
        </authorList>
    </citation>
    <scope>NUCLEOTIDE SEQUENCE [LARGE SCALE GENOMIC DNA]</scope>
    <source>
        <strain evidence="6 7">NF13</strain>
    </source>
</reference>
<dbReference type="InterPro" id="IPR026170">
    <property type="entry name" value="FAM173A/B"/>
</dbReference>
<dbReference type="Gene3D" id="3.40.50.150">
    <property type="entry name" value="Vaccinia Virus protein VP39"/>
    <property type="match status" value="1"/>
</dbReference>
<dbReference type="PANTHER" id="PTHR13610">
    <property type="entry name" value="METHYLTRANSFERASE DOMAIN-CONTAINING PROTEIN"/>
    <property type="match status" value="1"/>
</dbReference>
<accession>M2VF79</accession>
<keyword evidence="5" id="KW-0732">Signal</keyword>
<dbReference type="RefSeq" id="WP_003302976.1">
    <property type="nucleotide sequence ID" value="NZ_AOBS01000073.1"/>
</dbReference>
<evidence type="ECO:0000256" key="2">
    <source>
        <dbReference type="ARBA" id="ARBA00022679"/>
    </source>
</evidence>
<proteinExistence type="predicted"/>
<sequence>MLLAMTHTLRFFLLPLALFAVMMVQAQTRQLDVPYVPTPDSVVARMLEMAEVGPGDRVIDLGSGDGRIAIAAVRDRGAHSALGVDLDPERVAEAELNAQEAGVSDRVAFEQGDLFEKDISEADVLTMYLLQRVNLRLRPIILETLQPGTRVVSHAFSMDNWQPDQTDTVAGSYVYLWIVPAKVEGEWQVKTEQGQVTLSLTQQFQEVQGSARSAAGEEPVQGRLIGDELHFSLGDREYVGKVNGDRIEPLSNEGTQRRWSAQRS</sequence>
<dbReference type="Pfam" id="PF06325">
    <property type="entry name" value="PrmA"/>
    <property type="match status" value="1"/>
</dbReference>
<feature type="compositionally biased region" description="Polar residues" evidence="4">
    <location>
        <begin position="252"/>
        <end position="264"/>
    </location>
</feature>
<dbReference type="SUPFAM" id="SSF53335">
    <property type="entry name" value="S-adenosyl-L-methionine-dependent methyltransferases"/>
    <property type="match status" value="1"/>
</dbReference>
<keyword evidence="3" id="KW-0949">S-adenosyl-L-methionine</keyword>
<evidence type="ECO:0000256" key="5">
    <source>
        <dbReference type="SAM" id="SignalP"/>
    </source>
</evidence>
<protein>
    <submittedName>
        <fullName evidence="6">Putative methyltransferase</fullName>
    </submittedName>
</protein>
<name>M2VF79_STUST</name>
<dbReference type="InterPro" id="IPR029063">
    <property type="entry name" value="SAM-dependent_MTases_sf"/>
</dbReference>
<dbReference type="EMBL" id="AOBS01000073">
    <property type="protein sequence ID" value="EMD98642.1"/>
    <property type="molecule type" value="Genomic_DNA"/>
</dbReference>
<gene>
    <name evidence="6" type="ORF">B381_18194</name>
</gene>
<evidence type="ECO:0000256" key="1">
    <source>
        <dbReference type="ARBA" id="ARBA00022603"/>
    </source>
</evidence>
<dbReference type="CDD" id="cd02440">
    <property type="entry name" value="AdoMet_MTases"/>
    <property type="match status" value="1"/>
</dbReference>
<evidence type="ECO:0000313" key="6">
    <source>
        <dbReference type="EMBL" id="EMD98642.1"/>
    </source>
</evidence>